<feature type="compositionally biased region" description="Basic residues" evidence="1">
    <location>
        <begin position="42"/>
        <end position="55"/>
    </location>
</feature>
<evidence type="ECO:0000313" key="3">
    <source>
        <dbReference type="Proteomes" id="UP001152759"/>
    </source>
</evidence>
<reference evidence="2" key="1">
    <citation type="submission" date="2021-12" db="EMBL/GenBank/DDBJ databases">
        <authorList>
            <person name="King R."/>
        </authorList>
    </citation>
    <scope>NUCLEOTIDE SEQUENCE</scope>
</reference>
<dbReference type="AlphaFoldDB" id="A0A9P0A5W4"/>
<feature type="compositionally biased region" description="Basic and acidic residues" evidence="1">
    <location>
        <begin position="56"/>
        <end position="94"/>
    </location>
</feature>
<organism evidence="2 3">
    <name type="scientific">Bemisia tabaci</name>
    <name type="common">Sweetpotato whitefly</name>
    <name type="synonym">Aleurodes tabaci</name>
    <dbReference type="NCBI Taxonomy" id="7038"/>
    <lineage>
        <taxon>Eukaryota</taxon>
        <taxon>Metazoa</taxon>
        <taxon>Ecdysozoa</taxon>
        <taxon>Arthropoda</taxon>
        <taxon>Hexapoda</taxon>
        <taxon>Insecta</taxon>
        <taxon>Pterygota</taxon>
        <taxon>Neoptera</taxon>
        <taxon>Paraneoptera</taxon>
        <taxon>Hemiptera</taxon>
        <taxon>Sternorrhyncha</taxon>
        <taxon>Aleyrodoidea</taxon>
        <taxon>Aleyrodidae</taxon>
        <taxon>Aleyrodinae</taxon>
        <taxon>Bemisia</taxon>
    </lineage>
</organism>
<evidence type="ECO:0000313" key="2">
    <source>
        <dbReference type="EMBL" id="CAH0387132.1"/>
    </source>
</evidence>
<accession>A0A9P0A5W4</accession>
<feature type="region of interest" description="Disordered" evidence="1">
    <location>
        <begin position="1"/>
        <end position="94"/>
    </location>
</feature>
<dbReference type="EMBL" id="OU963864">
    <property type="protein sequence ID" value="CAH0387132.1"/>
    <property type="molecule type" value="Genomic_DNA"/>
</dbReference>
<sequence length="281" mass="32456">MNRPPASHPSVSCTEPYLTLDQNNQTNFTKRKRDIYEENNNQRKKLKKERIKQRRSVADDASREKQKHADKERKECSRSFADHESREKQKEKEKARLAILRSNEKETVREKRLKTNKNNMSTKRRNDKKYQGECASDDLIPLIIGLPNISCLYCDALLFENESGRSKHACCHKGKSKIDNLPTTPLPLKKLFTDNNEESQHFRRNLRKYNNAFAMSSFCPTEDATVGGIGSLKIRGNVEIRGTASLLPQKDAAPSLAQIYIYEKEDALTLRTFKVTKTFFK</sequence>
<protein>
    <submittedName>
        <fullName evidence="2">Uncharacterized protein</fullName>
    </submittedName>
</protein>
<evidence type="ECO:0000256" key="1">
    <source>
        <dbReference type="SAM" id="MobiDB-lite"/>
    </source>
</evidence>
<proteinExistence type="predicted"/>
<keyword evidence="3" id="KW-1185">Reference proteome</keyword>
<dbReference type="Proteomes" id="UP001152759">
    <property type="component" value="Chromosome 3"/>
</dbReference>
<gene>
    <name evidence="2" type="ORF">BEMITA_LOCUS6184</name>
</gene>
<name>A0A9P0A5W4_BEMTA</name>